<feature type="domain" description="Reverse transcriptase" evidence="2">
    <location>
        <begin position="725"/>
        <end position="863"/>
    </location>
</feature>
<organism evidence="3 4">
    <name type="scientific">Tanacetum coccineum</name>
    <dbReference type="NCBI Taxonomy" id="301880"/>
    <lineage>
        <taxon>Eukaryota</taxon>
        <taxon>Viridiplantae</taxon>
        <taxon>Streptophyta</taxon>
        <taxon>Embryophyta</taxon>
        <taxon>Tracheophyta</taxon>
        <taxon>Spermatophyta</taxon>
        <taxon>Magnoliopsida</taxon>
        <taxon>eudicotyledons</taxon>
        <taxon>Gunneridae</taxon>
        <taxon>Pentapetalae</taxon>
        <taxon>asterids</taxon>
        <taxon>campanulids</taxon>
        <taxon>Asterales</taxon>
        <taxon>Asteraceae</taxon>
        <taxon>Asteroideae</taxon>
        <taxon>Anthemideae</taxon>
        <taxon>Anthemidinae</taxon>
        <taxon>Tanacetum</taxon>
    </lineage>
</organism>
<dbReference type="Proteomes" id="UP001151760">
    <property type="component" value="Unassembled WGS sequence"/>
</dbReference>
<sequence>MESERNNCSNGVYRDDDDCYENSEDNGDGISQDNDEEGSMKRDEVYGNSGGKISTNCEQMSNGGSKEQNSDNQQADKEWNKDNNGENNTDAILTPSDIQHSAATQIWGCYTTPLATANVDPDFVSNIASSSIHTNSVNMDSYAKAVGINGNDLDRNLFFVPTGTNDNGEEAGIFKEELVIEGTKKWQMTVCEYFVGCSLSPAEIRLGKPIMMDSMTADMCHKGTGRVGYARVLVEMEAIRVGNCMEKEKGTKANKGKEKDEEGFIAVMNKKKVGNGNNAFMKNKTKSQGNSLKNNGNQKEVNVEMERNNNYDSPPSLAKIWRVNSETVANIHKSTNKYVVLDEDMELEDYEKGDAESDEDEEIINDQMNDNEGIIADEIAGKHQKNIVDSHPWLVFGDFNVTMDTCEHSSGGSYKTMDMQEFKEIVNSIEMEDLCSNGFHFTWTKSIKNPKCTTLKKLDRMLVNENFMDKYPKAFGVFLPFRILDYSPAVLFIKEGSPKRKNYMFKFVQKLKKLKHPLNKLSWSKGNIFDNVKCLKDKLKISQENMINNPHDESMKKIVVDILNEYTKAVSDELGLLKKNKNRVESICDERGNRFEGDDVAEQFVKHFEEFLGTSKSVSPISPKIFTHALSIEDAENMVREVSESEIKEALFHIDGDKASGPNGYSSELFKKAWNIIGEDFCLAVKEFFRSGNLLGEINATIIALTPKVGTPNKDNILIAQELLRGYNRKTGPKRRAMQIDIQKAYDTCITSSKFSICLNGGIHGYFKGGRGLRQGDHISPYLFTLVMEVFNLIMIKNIAKNKDFGYHFGCKESKLSHICFVDDLLVLCKGNKESLLVIKQSLEEYSQISGLSANLGKSVIFFGKFLWNSGESAKGKSRIAWKVVCRPKEQGGLRIKPLKRWDETMMNIRDKIKDHIIYEVGNGNSVFVWYDKWSSNGPIGDFISQRNIYDARLSMDVKVSEMIKDNKWLWPDEWFSIFPKIPNIHIPPLNDQKDKVLWVTNAGYKVCFPTKQAWLDLREDMPIVEWKNVI</sequence>
<feature type="compositionally biased region" description="Polar residues" evidence="1">
    <location>
        <begin position="51"/>
        <end position="73"/>
    </location>
</feature>
<evidence type="ECO:0000313" key="3">
    <source>
        <dbReference type="EMBL" id="GJT29651.1"/>
    </source>
</evidence>
<dbReference type="InterPro" id="IPR036691">
    <property type="entry name" value="Endo/exonu/phosph_ase_sf"/>
</dbReference>
<evidence type="ECO:0000256" key="1">
    <source>
        <dbReference type="SAM" id="MobiDB-lite"/>
    </source>
</evidence>
<keyword evidence="3" id="KW-0695">RNA-directed DNA polymerase</keyword>
<reference evidence="3" key="1">
    <citation type="journal article" date="2022" name="Int. J. Mol. Sci.">
        <title>Draft Genome of Tanacetum Coccineum: Genomic Comparison of Closely Related Tanacetum-Family Plants.</title>
        <authorList>
            <person name="Yamashiro T."/>
            <person name="Shiraishi A."/>
            <person name="Nakayama K."/>
            <person name="Satake H."/>
        </authorList>
    </citation>
    <scope>NUCLEOTIDE SEQUENCE</scope>
</reference>
<dbReference type="SUPFAM" id="SSF56672">
    <property type="entry name" value="DNA/RNA polymerases"/>
    <property type="match status" value="1"/>
</dbReference>
<proteinExistence type="predicted"/>
<accession>A0ABQ5CRE9</accession>
<dbReference type="PANTHER" id="PTHR46890">
    <property type="entry name" value="NON-LTR RETROLELEMENT REVERSE TRANSCRIPTASE-LIKE PROTEIN-RELATED"/>
    <property type="match status" value="1"/>
</dbReference>
<comment type="caution">
    <text evidence="3">The sequence shown here is derived from an EMBL/GenBank/DDBJ whole genome shotgun (WGS) entry which is preliminary data.</text>
</comment>
<dbReference type="EMBL" id="BQNB010014560">
    <property type="protein sequence ID" value="GJT29651.1"/>
    <property type="molecule type" value="Genomic_DNA"/>
</dbReference>
<evidence type="ECO:0000313" key="4">
    <source>
        <dbReference type="Proteomes" id="UP001151760"/>
    </source>
</evidence>
<dbReference type="SUPFAM" id="SSF56219">
    <property type="entry name" value="DNase I-like"/>
    <property type="match status" value="1"/>
</dbReference>
<protein>
    <submittedName>
        <fullName evidence="3">RNA-directed DNA polymerase, eukaryota, reverse transcriptase zinc-binding domain protein</fullName>
    </submittedName>
</protein>
<dbReference type="Gene3D" id="3.60.10.10">
    <property type="entry name" value="Endonuclease/exonuclease/phosphatase"/>
    <property type="match status" value="1"/>
</dbReference>
<keyword evidence="3" id="KW-0808">Transferase</keyword>
<dbReference type="PANTHER" id="PTHR46890:SF48">
    <property type="entry name" value="RNA-DIRECTED DNA POLYMERASE"/>
    <property type="match status" value="1"/>
</dbReference>
<dbReference type="InterPro" id="IPR000477">
    <property type="entry name" value="RT_dom"/>
</dbReference>
<dbReference type="InterPro" id="IPR052343">
    <property type="entry name" value="Retrotransposon-Effector_Assoc"/>
</dbReference>
<name>A0ABQ5CRE9_9ASTR</name>
<keyword evidence="3" id="KW-0548">Nucleotidyltransferase</keyword>
<gene>
    <name evidence="3" type="ORF">Tco_0909926</name>
</gene>
<feature type="compositionally biased region" description="Acidic residues" evidence="1">
    <location>
        <begin position="15"/>
        <end position="37"/>
    </location>
</feature>
<evidence type="ECO:0000259" key="2">
    <source>
        <dbReference type="Pfam" id="PF00078"/>
    </source>
</evidence>
<reference evidence="3" key="2">
    <citation type="submission" date="2022-01" db="EMBL/GenBank/DDBJ databases">
        <authorList>
            <person name="Yamashiro T."/>
            <person name="Shiraishi A."/>
            <person name="Satake H."/>
            <person name="Nakayama K."/>
        </authorList>
    </citation>
    <scope>NUCLEOTIDE SEQUENCE</scope>
</reference>
<dbReference type="InterPro" id="IPR043502">
    <property type="entry name" value="DNA/RNA_pol_sf"/>
</dbReference>
<keyword evidence="4" id="KW-1185">Reference proteome</keyword>
<dbReference type="Pfam" id="PF00078">
    <property type="entry name" value="RVT_1"/>
    <property type="match status" value="1"/>
</dbReference>
<feature type="compositionally biased region" description="Polar residues" evidence="1">
    <location>
        <begin position="1"/>
        <end position="10"/>
    </location>
</feature>
<dbReference type="GO" id="GO:0003964">
    <property type="term" value="F:RNA-directed DNA polymerase activity"/>
    <property type="evidence" value="ECO:0007669"/>
    <property type="project" value="UniProtKB-KW"/>
</dbReference>
<feature type="region of interest" description="Disordered" evidence="1">
    <location>
        <begin position="1"/>
        <end position="92"/>
    </location>
</feature>
<feature type="compositionally biased region" description="Basic and acidic residues" evidence="1">
    <location>
        <begin position="74"/>
        <end position="84"/>
    </location>
</feature>